<comment type="pathway">
    <text evidence="7">Metabolic intermediate biosynthesis; chorismate biosynthesis; chorismate from D-erythrose 4-phosphate and phosphoenolpyruvate: step 5/7.</text>
</comment>
<feature type="binding site" evidence="7">
    <location>
        <position position="159"/>
    </location>
    <ligand>
        <name>ATP</name>
        <dbReference type="ChEBI" id="CHEBI:30616"/>
    </ligand>
</feature>
<dbReference type="GO" id="GO:0005524">
    <property type="term" value="F:ATP binding"/>
    <property type="evidence" value="ECO:0007669"/>
    <property type="project" value="UniProtKB-UniRule"/>
</dbReference>
<dbReference type="GO" id="GO:0009073">
    <property type="term" value="P:aromatic amino acid family biosynthetic process"/>
    <property type="evidence" value="ECO:0007669"/>
    <property type="project" value="UniProtKB-KW"/>
</dbReference>
<keyword evidence="7" id="KW-0460">Magnesium</keyword>
<keyword evidence="7" id="KW-0963">Cytoplasm</keyword>
<dbReference type="Gene3D" id="3.40.50.300">
    <property type="entry name" value="P-loop containing nucleotide triphosphate hydrolases"/>
    <property type="match status" value="1"/>
</dbReference>
<dbReference type="GO" id="GO:0008652">
    <property type="term" value="P:amino acid biosynthetic process"/>
    <property type="evidence" value="ECO:0007669"/>
    <property type="project" value="UniProtKB-KW"/>
</dbReference>
<dbReference type="SUPFAM" id="SSF52540">
    <property type="entry name" value="P-loop containing nucleoside triphosphate hydrolases"/>
    <property type="match status" value="1"/>
</dbReference>
<keyword evidence="3 7" id="KW-0547">Nucleotide-binding</keyword>
<dbReference type="InterPro" id="IPR027417">
    <property type="entry name" value="P-loop_NTPase"/>
</dbReference>
<protein>
    <recommendedName>
        <fullName evidence="7">Shikimate kinase</fullName>
        <shortName evidence="7">SK</shortName>
        <ecNumber evidence="7">2.7.1.71</ecNumber>
    </recommendedName>
</protein>
<feature type="binding site" evidence="7">
    <location>
        <position position="32"/>
    </location>
    <ligand>
        <name>substrate</name>
    </ligand>
</feature>
<dbReference type="PANTHER" id="PTHR21087">
    <property type="entry name" value="SHIKIMATE KINASE"/>
    <property type="match status" value="1"/>
</dbReference>
<dbReference type="CDD" id="cd00464">
    <property type="entry name" value="SK"/>
    <property type="match status" value="1"/>
</dbReference>
<dbReference type="GO" id="GO:0004765">
    <property type="term" value="F:shikimate kinase activity"/>
    <property type="evidence" value="ECO:0007669"/>
    <property type="project" value="UniProtKB-UniRule"/>
</dbReference>
<keyword evidence="7" id="KW-0479">Metal-binding</keyword>
<dbReference type="HAMAP" id="MF_00109">
    <property type="entry name" value="Shikimate_kinase"/>
    <property type="match status" value="1"/>
</dbReference>
<dbReference type="PANTHER" id="PTHR21087:SF16">
    <property type="entry name" value="SHIKIMATE KINASE 1, CHLOROPLASTIC"/>
    <property type="match status" value="1"/>
</dbReference>
<keyword evidence="9" id="KW-1185">Reference proteome</keyword>
<dbReference type="Pfam" id="PF01202">
    <property type="entry name" value="SKI"/>
    <property type="match status" value="1"/>
</dbReference>
<dbReference type="InterPro" id="IPR000623">
    <property type="entry name" value="Shikimate_kinase/TSH1"/>
</dbReference>
<dbReference type="EC" id="2.7.1.71" evidence="7"/>
<proteinExistence type="inferred from homology"/>
<comment type="catalytic activity">
    <reaction evidence="7">
        <text>shikimate + ATP = 3-phosphoshikimate + ADP + H(+)</text>
        <dbReference type="Rhea" id="RHEA:13121"/>
        <dbReference type="ChEBI" id="CHEBI:15378"/>
        <dbReference type="ChEBI" id="CHEBI:30616"/>
        <dbReference type="ChEBI" id="CHEBI:36208"/>
        <dbReference type="ChEBI" id="CHEBI:145989"/>
        <dbReference type="ChEBI" id="CHEBI:456216"/>
        <dbReference type="EC" id="2.7.1.71"/>
    </reaction>
</comment>
<feature type="binding site" evidence="7">
    <location>
        <begin position="10"/>
        <end position="15"/>
    </location>
    <ligand>
        <name>ATP</name>
        <dbReference type="ChEBI" id="CHEBI:30616"/>
    </ligand>
</feature>
<sequence length="173" mass="19671">MIIVLLGYMGSGKSTLGKELASVLNYNFLDLDDFISEKENTTITDLFQSKGEIYFRKKETHYLSEIIDQLDNIVLSLGGGTPCYSNNMNLINSNSNVVSFYLKLSIPLLSKRLFAAKVDRPLISHINSEEDMLEFVGKHLFERSPYYMTAKHTISTDNQSLKQVLENILTYLI</sequence>
<comment type="subcellular location">
    <subcellularLocation>
        <location evidence="7">Cytoplasm</location>
    </subcellularLocation>
</comment>
<evidence type="ECO:0000256" key="7">
    <source>
        <dbReference type="HAMAP-Rule" id="MF_00109"/>
    </source>
</evidence>
<keyword evidence="1 7" id="KW-0028">Amino-acid biosynthesis</keyword>
<comment type="cofactor">
    <cofactor evidence="7">
        <name>Mg(2+)</name>
        <dbReference type="ChEBI" id="CHEBI:18420"/>
    </cofactor>
    <text evidence="7">Binds 1 Mg(2+) ion per subunit.</text>
</comment>
<dbReference type="GO" id="GO:0009423">
    <property type="term" value="P:chorismate biosynthetic process"/>
    <property type="evidence" value="ECO:0007669"/>
    <property type="project" value="UniProtKB-UniRule"/>
</dbReference>
<keyword evidence="6 7" id="KW-0057">Aromatic amino acid biosynthesis</keyword>
<evidence type="ECO:0000256" key="3">
    <source>
        <dbReference type="ARBA" id="ARBA00022741"/>
    </source>
</evidence>
<dbReference type="GO" id="GO:0005829">
    <property type="term" value="C:cytosol"/>
    <property type="evidence" value="ECO:0007669"/>
    <property type="project" value="TreeGrafter"/>
</dbReference>
<accession>A0A6L6UG14</accession>
<comment type="subunit">
    <text evidence="7">Monomer.</text>
</comment>
<evidence type="ECO:0000313" key="9">
    <source>
        <dbReference type="Proteomes" id="UP000478208"/>
    </source>
</evidence>
<dbReference type="EMBL" id="WOWS01000008">
    <property type="protein sequence ID" value="MUU79764.1"/>
    <property type="molecule type" value="Genomic_DNA"/>
</dbReference>
<dbReference type="PRINTS" id="PR01100">
    <property type="entry name" value="SHIKIMTKNASE"/>
</dbReference>
<gene>
    <name evidence="7" type="primary">aroK</name>
    <name evidence="8" type="ORF">GN138_15040</name>
</gene>
<comment type="function">
    <text evidence="7">Catalyzes the specific phosphorylation of the 3-hydroxyl group of shikimic acid using ATP as a cosubstrate.</text>
</comment>
<feature type="binding site" evidence="7">
    <location>
        <position position="79"/>
    </location>
    <ligand>
        <name>substrate</name>
    </ligand>
</feature>
<evidence type="ECO:0000256" key="5">
    <source>
        <dbReference type="ARBA" id="ARBA00022840"/>
    </source>
</evidence>
<keyword evidence="5 7" id="KW-0067">ATP-binding</keyword>
<evidence type="ECO:0000313" key="8">
    <source>
        <dbReference type="EMBL" id="MUU79764.1"/>
    </source>
</evidence>
<evidence type="ECO:0000256" key="2">
    <source>
        <dbReference type="ARBA" id="ARBA00022679"/>
    </source>
</evidence>
<keyword evidence="4 7" id="KW-0418">Kinase</keyword>
<evidence type="ECO:0000256" key="6">
    <source>
        <dbReference type="ARBA" id="ARBA00023141"/>
    </source>
</evidence>
<feature type="binding site" evidence="7">
    <location>
        <position position="143"/>
    </location>
    <ligand>
        <name>substrate</name>
    </ligand>
</feature>
<dbReference type="Proteomes" id="UP000478208">
    <property type="component" value="Unassembled WGS sequence"/>
</dbReference>
<dbReference type="GO" id="GO:0000287">
    <property type="term" value="F:magnesium ion binding"/>
    <property type="evidence" value="ECO:0007669"/>
    <property type="project" value="UniProtKB-UniRule"/>
</dbReference>
<dbReference type="UniPathway" id="UPA00053">
    <property type="reaction ID" value="UER00088"/>
</dbReference>
<dbReference type="AlphaFoldDB" id="A0A6L6UG14"/>
<feature type="binding site" evidence="7">
    <location>
        <position position="120"/>
    </location>
    <ligand>
        <name>ATP</name>
        <dbReference type="ChEBI" id="CHEBI:30616"/>
    </ligand>
</feature>
<organism evidence="8 9">
    <name type="scientific">Winogradskyella endarachnes</name>
    <dbReference type="NCBI Taxonomy" id="2681965"/>
    <lineage>
        <taxon>Bacteria</taxon>
        <taxon>Pseudomonadati</taxon>
        <taxon>Bacteroidota</taxon>
        <taxon>Flavobacteriia</taxon>
        <taxon>Flavobacteriales</taxon>
        <taxon>Flavobacteriaceae</taxon>
        <taxon>Winogradskyella</taxon>
    </lineage>
</organism>
<comment type="caution">
    <text evidence="8">The sequence shown here is derived from an EMBL/GenBank/DDBJ whole genome shotgun (WGS) entry which is preliminary data.</text>
</comment>
<dbReference type="InterPro" id="IPR031322">
    <property type="entry name" value="Shikimate/glucono_kinase"/>
</dbReference>
<dbReference type="RefSeq" id="WP_157364821.1">
    <property type="nucleotide sequence ID" value="NZ_WOWS01000008.1"/>
</dbReference>
<comment type="similarity">
    <text evidence="7">Belongs to the shikimate kinase family.</text>
</comment>
<feature type="binding site" evidence="7">
    <location>
        <position position="56"/>
    </location>
    <ligand>
        <name>substrate</name>
    </ligand>
</feature>
<reference evidence="8 9" key="1">
    <citation type="submission" date="2019-12" db="EMBL/GenBank/DDBJ databases">
        <authorList>
            <person name="Li J."/>
        </authorList>
    </citation>
    <scope>NUCLEOTIDE SEQUENCE [LARGE SCALE GENOMIC DNA]</scope>
    <source>
        <strain evidence="8 9">HL2-2</strain>
    </source>
</reference>
<evidence type="ECO:0000256" key="4">
    <source>
        <dbReference type="ARBA" id="ARBA00022777"/>
    </source>
</evidence>
<keyword evidence="2 7" id="KW-0808">Transferase</keyword>
<evidence type="ECO:0000256" key="1">
    <source>
        <dbReference type="ARBA" id="ARBA00022605"/>
    </source>
</evidence>
<name>A0A6L6UG14_9FLAO</name>
<feature type="binding site" evidence="7">
    <location>
        <position position="14"/>
    </location>
    <ligand>
        <name>Mg(2+)</name>
        <dbReference type="ChEBI" id="CHEBI:18420"/>
    </ligand>
</feature>